<evidence type="ECO:0000313" key="2">
    <source>
        <dbReference type="WBParaSite" id="TCNE_0000411001-mRNA-1"/>
    </source>
</evidence>
<protein>
    <submittedName>
        <fullName evidence="2">Type I-E CRISPR-associated protein Cse1/CasA</fullName>
    </submittedName>
</protein>
<dbReference type="WBParaSite" id="TCNE_0000411001-mRNA-1">
    <property type="protein sequence ID" value="TCNE_0000411001-mRNA-1"/>
    <property type="gene ID" value="TCNE_0000411001"/>
</dbReference>
<accession>A0A183U6J0</accession>
<sequence>LNHLQSTHSALADYFLGIWGGVPKPFQYTEMQKQRFGVIENEGLADRKVPKQPNLFQSKDGKQVMSKTFVRLNI</sequence>
<name>A0A183U6J0_TOXCA</name>
<organism evidence="1 2">
    <name type="scientific">Toxocara canis</name>
    <name type="common">Canine roundworm</name>
    <dbReference type="NCBI Taxonomy" id="6265"/>
    <lineage>
        <taxon>Eukaryota</taxon>
        <taxon>Metazoa</taxon>
        <taxon>Ecdysozoa</taxon>
        <taxon>Nematoda</taxon>
        <taxon>Chromadorea</taxon>
        <taxon>Rhabditida</taxon>
        <taxon>Spirurina</taxon>
        <taxon>Ascaridomorpha</taxon>
        <taxon>Ascaridoidea</taxon>
        <taxon>Toxocaridae</taxon>
        <taxon>Toxocara</taxon>
    </lineage>
</organism>
<evidence type="ECO:0000313" key="1">
    <source>
        <dbReference type="Proteomes" id="UP000050794"/>
    </source>
</evidence>
<reference evidence="2" key="1">
    <citation type="submission" date="2016-06" db="UniProtKB">
        <authorList>
            <consortium name="WormBaseParasite"/>
        </authorList>
    </citation>
    <scope>IDENTIFICATION</scope>
</reference>
<dbReference type="Proteomes" id="UP000050794">
    <property type="component" value="Unassembled WGS sequence"/>
</dbReference>
<dbReference type="AlphaFoldDB" id="A0A183U6J0"/>
<keyword evidence="1" id="KW-1185">Reference proteome</keyword>
<proteinExistence type="predicted"/>